<organism evidence="1 2">
    <name type="scientific">Gossypium gossypioides</name>
    <name type="common">Mexican cotton</name>
    <name type="synonym">Selera gossypioides</name>
    <dbReference type="NCBI Taxonomy" id="34282"/>
    <lineage>
        <taxon>Eukaryota</taxon>
        <taxon>Viridiplantae</taxon>
        <taxon>Streptophyta</taxon>
        <taxon>Embryophyta</taxon>
        <taxon>Tracheophyta</taxon>
        <taxon>Spermatophyta</taxon>
        <taxon>Magnoliopsida</taxon>
        <taxon>eudicotyledons</taxon>
        <taxon>Gunneridae</taxon>
        <taxon>Pentapetalae</taxon>
        <taxon>rosids</taxon>
        <taxon>malvids</taxon>
        <taxon>Malvales</taxon>
        <taxon>Malvaceae</taxon>
        <taxon>Malvoideae</taxon>
        <taxon>Gossypium</taxon>
    </lineage>
</organism>
<protein>
    <submittedName>
        <fullName evidence="1">Uncharacterized protein</fullName>
    </submittedName>
</protein>
<dbReference type="EMBL" id="JABEZY010270591">
    <property type="protein sequence ID" value="MBA0755561.1"/>
    <property type="molecule type" value="Genomic_DNA"/>
</dbReference>
<reference evidence="1 2" key="1">
    <citation type="journal article" date="2019" name="Genome Biol. Evol.">
        <title>Insights into the evolution of the New World diploid cottons (Gossypium, subgenus Houzingenia) based on genome sequencing.</title>
        <authorList>
            <person name="Grover C.E."/>
            <person name="Arick M.A. 2nd"/>
            <person name="Thrash A."/>
            <person name="Conover J.L."/>
            <person name="Sanders W.S."/>
            <person name="Peterson D.G."/>
            <person name="Frelichowski J.E."/>
            <person name="Scheffler J.A."/>
            <person name="Scheffler B.E."/>
            <person name="Wendel J.F."/>
        </authorList>
    </citation>
    <scope>NUCLEOTIDE SEQUENCE [LARGE SCALE GENOMIC DNA]</scope>
    <source>
        <strain evidence="1">5</strain>
        <tissue evidence="1">Leaf</tissue>
    </source>
</reference>
<dbReference type="OrthoDB" id="1652002at2759"/>
<proteinExistence type="predicted"/>
<dbReference type="AlphaFoldDB" id="A0A7J9D4I0"/>
<dbReference type="Proteomes" id="UP000593579">
    <property type="component" value="Unassembled WGS sequence"/>
</dbReference>
<evidence type="ECO:0000313" key="2">
    <source>
        <dbReference type="Proteomes" id="UP000593579"/>
    </source>
</evidence>
<keyword evidence="2" id="KW-1185">Reference proteome</keyword>
<sequence length="53" mass="6357">MCGSMNLSVYIDPVHRLTKMCRSFTCPCHFMSLHFCVWHRHSLWQHPLIQNLI</sequence>
<accession>A0A7J9D4I0</accession>
<gene>
    <name evidence="1" type="ORF">Gogos_021102</name>
</gene>
<name>A0A7J9D4I0_GOSGO</name>
<comment type="caution">
    <text evidence="1">The sequence shown here is derived from an EMBL/GenBank/DDBJ whole genome shotgun (WGS) entry which is preliminary data.</text>
</comment>
<evidence type="ECO:0000313" key="1">
    <source>
        <dbReference type="EMBL" id="MBA0755561.1"/>
    </source>
</evidence>